<gene>
    <name evidence="2" type="ORF">MNV_210047</name>
</gene>
<accession>A0A284VNS9</accession>
<evidence type="ECO:0000313" key="3">
    <source>
        <dbReference type="Proteomes" id="UP000218615"/>
    </source>
</evidence>
<proteinExistence type="predicted"/>
<name>A0A284VNS9_9EURY</name>
<feature type="region of interest" description="Disordered" evidence="1">
    <location>
        <begin position="20"/>
        <end position="42"/>
    </location>
</feature>
<sequence>MRIAVAVAVNHKELSQNNKDFYSTRWGKPQTPRRRRPAGGGLQDCVPYLRFSKRFEG</sequence>
<organism evidence="2 3">
    <name type="scientific">Candidatus Methanoperedens nitratireducens</name>
    <dbReference type="NCBI Taxonomy" id="1392998"/>
    <lineage>
        <taxon>Archaea</taxon>
        <taxon>Methanobacteriati</taxon>
        <taxon>Methanobacteriota</taxon>
        <taxon>Stenosarchaea group</taxon>
        <taxon>Methanomicrobia</taxon>
        <taxon>Methanosarcinales</taxon>
        <taxon>ANME-2 cluster</taxon>
        <taxon>Candidatus Methanoperedentaceae</taxon>
        <taxon>Candidatus Methanoperedens</taxon>
    </lineage>
</organism>
<evidence type="ECO:0000313" key="2">
    <source>
        <dbReference type="EMBL" id="SNQ60940.1"/>
    </source>
</evidence>
<keyword evidence="3" id="KW-1185">Reference proteome</keyword>
<evidence type="ECO:0000256" key="1">
    <source>
        <dbReference type="SAM" id="MobiDB-lite"/>
    </source>
</evidence>
<dbReference type="EMBL" id="FZMP01000124">
    <property type="protein sequence ID" value="SNQ60940.1"/>
    <property type="molecule type" value="Genomic_DNA"/>
</dbReference>
<reference evidence="3" key="1">
    <citation type="submission" date="2017-06" db="EMBL/GenBank/DDBJ databases">
        <authorList>
            <person name="Cremers G."/>
        </authorList>
    </citation>
    <scope>NUCLEOTIDE SEQUENCE [LARGE SCALE GENOMIC DNA]</scope>
</reference>
<protein>
    <submittedName>
        <fullName evidence="2">Uncharacterized protein</fullName>
    </submittedName>
</protein>
<dbReference type="AlphaFoldDB" id="A0A284VNS9"/>
<dbReference type="Proteomes" id="UP000218615">
    <property type="component" value="Unassembled WGS sequence"/>
</dbReference>